<comment type="function">
    <text evidence="12">DNA repair enzyme that has both DNA N-glycosylase activity and AP-lyase activity. The DNA N-glycosylase activity releases various damaged pyrimidines from DNA by cleaving the N-glycosidic bond, leaving an AP (apurinic/apyrimidinic) site. The AP-lyase activity cleaves the phosphodiester bond 3' to the AP site by a beta-elimination, leaving a 3'-terminal unsaturated sugar and a product with a terminal 5'-phosphate.</text>
</comment>
<organism evidence="14 15">
    <name type="scientific">Candidatus Pelethenecus faecipullorum</name>
    <dbReference type="NCBI Taxonomy" id="2840900"/>
    <lineage>
        <taxon>Bacteria</taxon>
        <taxon>Bacillati</taxon>
        <taxon>Mycoplasmatota</taxon>
        <taxon>Mollicutes</taxon>
        <taxon>Candidatus Pelethenecus</taxon>
    </lineage>
</organism>
<dbReference type="GO" id="GO:0006285">
    <property type="term" value="P:base-excision repair, AP site formation"/>
    <property type="evidence" value="ECO:0007669"/>
    <property type="project" value="TreeGrafter"/>
</dbReference>
<keyword evidence="14" id="KW-0255">Endonuclease</keyword>
<evidence type="ECO:0000256" key="3">
    <source>
        <dbReference type="ARBA" id="ARBA00022723"/>
    </source>
</evidence>
<dbReference type="PANTHER" id="PTHR10359:SF18">
    <property type="entry name" value="ENDONUCLEASE III"/>
    <property type="match status" value="1"/>
</dbReference>
<dbReference type="InterPro" id="IPR000445">
    <property type="entry name" value="HhH_motif"/>
</dbReference>
<keyword evidence="10 12" id="KW-0456">Lyase</keyword>
<keyword evidence="11 12" id="KW-0326">Glycosidase</keyword>
<feature type="binding site" evidence="12">
    <location>
        <position position="204"/>
    </location>
    <ligand>
        <name>[4Fe-4S] cluster</name>
        <dbReference type="ChEBI" id="CHEBI:49883"/>
    </ligand>
</feature>
<dbReference type="GO" id="GO:0019104">
    <property type="term" value="F:DNA N-glycosylase activity"/>
    <property type="evidence" value="ECO:0007669"/>
    <property type="project" value="UniProtKB-UniRule"/>
</dbReference>
<keyword evidence="6 12" id="KW-0408">Iron</keyword>
<evidence type="ECO:0000256" key="4">
    <source>
        <dbReference type="ARBA" id="ARBA00022763"/>
    </source>
</evidence>
<dbReference type="InterPro" id="IPR011257">
    <property type="entry name" value="DNA_glycosylase"/>
</dbReference>
<evidence type="ECO:0000313" key="14">
    <source>
        <dbReference type="EMBL" id="HIT50249.1"/>
    </source>
</evidence>
<evidence type="ECO:0000313" key="15">
    <source>
        <dbReference type="Proteomes" id="UP000886758"/>
    </source>
</evidence>
<dbReference type="GO" id="GO:0051539">
    <property type="term" value="F:4 iron, 4 sulfur cluster binding"/>
    <property type="evidence" value="ECO:0007669"/>
    <property type="project" value="UniProtKB-UniRule"/>
</dbReference>
<dbReference type="EMBL" id="DVLF01000136">
    <property type="protein sequence ID" value="HIT50249.1"/>
    <property type="molecule type" value="Genomic_DNA"/>
</dbReference>
<protein>
    <recommendedName>
        <fullName evidence="12">Endonuclease III</fullName>
        <ecNumber evidence="12">4.2.99.18</ecNumber>
    </recommendedName>
    <alternativeName>
        <fullName evidence="12">DNA-(apurinic or apyrimidinic site) lyase</fullName>
    </alternativeName>
</protein>
<evidence type="ECO:0000256" key="11">
    <source>
        <dbReference type="ARBA" id="ARBA00023295"/>
    </source>
</evidence>
<dbReference type="SMART" id="SM00478">
    <property type="entry name" value="ENDO3c"/>
    <property type="match status" value="1"/>
</dbReference>
<gene>
    <name evidence="12 14" type="primary">nth</name>
    <name evidence="14" type="ORF">IAD46_04405</name>
</gene>
<evidence type="ECO:0000256" key="12">
    <source>
        <dbReference type="HAMAP-Rule" id="MF_00942"/>
    </source>
</evidence>
<dbReference type="InterPro" id="IPR005759">
    <property type="entry name" value="Nth"/>
</dbReference>
<keyword evidence="7 12" id="KW-0411">Iron-sulfur</keyword>
<keyword evidence="2 12" id="KW-0004">4Fe-4S</keyword>
<feature type="binding site" evidence="12">
    <location>
        <position position="188"/>
    </location>
    <ligand>
        <name>[4Fe-4S] cluster</name>
        <dbReference type="ChEBI" id="CHEBI:49883"/>
    </ligand>
</feature>
<reference evidence="14" key="1">
    <citation type="submission" date="2020-10" db="EMBL/GenBank/DDBJ databases">
        <authorList>
            <person name="Gilroy R."/>
        </authorList>
    </citation>
    <scope>NUCLEOTIDE SEQUENCE</scope>
    <source>
        <strain evidence="14">ChiW17-6978</strain>
    </source>
</reference>
<evidence type="ECO:0000256" key="2">
    <source>
        <dbReference type="ARBA" id="ARBA00022485"/>
    </source>
</evidence>
<keyword evidence="4 12" id="KW-0227">DNA damage</keyword>
<comment type="cofactor">
    <cofactor evidence="12">
        <name>[4Fe-4S] cluster</name>
        <dbReference type="ChEBI" id="CHEBI:49883"/>
    </cofactor>
    <text evidence="12">Binds 1 [4Fe-4S] cluster.</text>
</comment>
<comment type="similarity">
    <text evidence="1 12">Belongs to the Nth/MutY family.</text>
</comment>
<dbReference type="HAMAP" id="MF_00942">
    <property type="entry name" value="Nth"/>
    <property type="match status" value="1"/>
</dbReference>
<dbReference type="Gene3D" id="1.10.1670.10">
    <property type="entry name" value="Helix-hairpin-Helix base-excision DNA repair enzymes (C-terminal)"/>
    <property type="match status" value="1"/>
</dbReference>
<evidence type="ECO:0000259" key="13">
    <source>
        <dbReference type="SMART" id="SM00478"/>
    </source>
</evidence>
<comment type="catalytic activity">
    <reaction evidence="12">
        <text>2'-deoxyribonucleotide-(2'-deoxyribose 5'-phosphate)-2'-deoxyribonucleotide-DNA = a 3'-end 2'-deoxyribonucleotide-(2,3-dehydro-2,3-deoxyribose 5'-phosphate)-DNA + a 5'-end 5'-phospho-2'-deoxyribonucleoside-DNA + H(+)</text>
        <dbReference type="Rhea" id="RHEA:66592"/>
        <dbReference type="Rhea" id="RHEA-COMP:13180"/>
        <dbReference type="Rhea" id="RHEA-COMP:16897"/>
        <dbReference type="Rhea" id="RHEA-COMP:17067"/>
        <dbReference type="ChEBI" id="CHEBI:15378"/>
        <dbReference type="ChEBI" id="CHEBI:136412"/>
        <dbReference type="ChEBI" id="CHEBI:157695"/>
        <dbReference type="ChEBI" id="CHEBI:167181"/>
        <dbReference type="EC" id="4.2.99.18"/>
    </reaction>
</comment>
<dbReference type="InterPro" id="IPR003265">
    <property type="entry name" value="HhH-GPD_domain"/>
</dbReference>
<feature type="binding site" evidence="12">
    <location>
        <position position="195"/>
    </location>
    <ligand>
        <name>[4Fe-4S] cluster</name>
        <dbReference type="ChEBI" id="CHEBI:49883"/>
    </ligand>
</feature>
<reference evidence="14" key="2">
    <citation type="journal article" date="2021" name="PeerJ">
        <title>Extensive microbial diversity within the chicken gut microbiome revealed by metagenomics and culture.</title>
        <authorList>
            <person name="Gilroy R."/>
            <person name="Ravi A."/>
            <person name="Getino M."/>
            <person name="Pursley I."/>
            <person name="Horton D.L."/>
            <person name="Alikhan N.F."/>
            <person name="Baker D."/>
            <person name="Gharbi K."/>
            <person name="Hall N."/>
            <person name="Watson M."/>
            <person name="Adriaenssens E.M."/>
            <person name="Foster-Nyarko E."/>
            <person name="Jarju S."/>
            <person name="Secka A."/>
            <person name="Antonio M."/>
            <person name="Oren A."/>
            <person name="Chaudhuri R.R."/>
            <person name="La Ragione R."/>
            <person name="Hildebrand F."/>
            <person name="Pallen M.J."/>
        </authorList>
    </citation>
    <scope>NUCLEOTIDE SEQUENCE</scope>
    <source>
        <strain evidence="14">ChiW17-6978</strain>
    </source>
</reference>
<dbReference type="SUPFAM" id="SSF48150">
    <property type="entry name" value="DNA-glycosylase"/>
    <property type="match status" value="1"/>
</dbReference>
<keyword evidence="14" id="KW-0540">Nuclease</keyword>
<evidence type="ECO:0000256" key="10">
    <source>
        <dbReference type="ARBA" id="ARBA00023239"/>
    </source>
</evidence>
<evidence type="ECO:0000256" key="5">
    <source>
        <dbReference type="ARBA" id="ARBA00022801"/>
    </source>
</evidence>
<dbReference type="Gene3D" id="1.10.340.30">
    <property type="entry name" value="Hypothetical protein, domain 2"/>
    <property type="match status" value="1"/>
</dbReference>
<accession>A0A9D1GS66</accession>
<comment type="caution">
    <text evidence="14">The sequence shown here is derived from an EMBL/GenBank/DDBJ whole genome shotgun (WGS) entry which is preliminary data.</text>
</comment>
<dbReference type="FunFam" id="1.10.1670.10:FF:000001">
    <property type="entry name" value="Endonuclease III"/>
    <property type="match status" value="1"/>
</dbReference>
<name>A0A9D1GS66_9MOLU</name>
<dbReference type="InterPro" id="IPR023170">
    <property type="entry name" value="HhH_base_excis_C"/>
</dbReference>
<feature type="domain" description="HhH-GPD" evidence="13">
    <location>
        <begin position="38"/>
        <end position="186"/>
    </location>
</feature>
<dbReference type="GO" id="GO:0140078">
    <property type="term" value="F:class I DNA-(apurinic or apyrimidinic site) endonuclease activity"/>
    <property type="evidence" value="ECO:0007669"/>
    <property type="project" value="UniProtKB-EC"/>
</dbReference>
<dbReference type="PIRSF" id="PIRSF001435">
    <property type="entry name" value="Nth"/>
    <property type="match status" value="1"/>
</dbReference>
<dbReference type="FunFam" id="1.10.340.30:FF:000001">
    <property type="entry name" value="Endonuclease III"/>
    <property type="match status" value="1"/>
</dbReference>
<keyword evidence="9 12" id="KW-0234">DNA repair</keyword>
<dbReference type="NCBIfam" id="TIGR01083">
    <property type="entry name" value="nth"/>
    <property type="match status" value="1"/>
</dbReference>
<keyword evidence="5 12" id="KW-0378">Hydrolase</keyword>
<dbReference type="PROSITE" id="PS01155">
    <property type="entry name" value="ENDONUCLEASE_III_2"/>
    <property type="match status" value="1"/>
</dbReference>
<dbReference type="GO" id="GO:0003677">
    <property type="term" value="F:DNA binding"/>
    <property type="evidence" value="ECO:0007669"/>
    <property type="project" value="UniProtKB-UniRule"/>
</dbReference>
<proteinExistence type="inferred from homology"/>
<dbReference type="InterPro" id="IPR004036">
    <property type="entry name" value="Endonuclease-III-like_CS2"/>
</dbReference>
<dbReference type="Pfam" id="PF00633">
    <property type="entry name" value="HHH"/>
    <property type="match status" value="1"/>
</dbReference>
<dbReference type="EC" id="4.2.99.18" evidence="12"/>
<dbReference type="AlphaFoldDB" id="A0A9D1GS66"/>
<dbReference type="Pfam" id="PF00730">
    <property type="entry name" value="HhH-GPD"/>
    <property type="match status" value="1"/>
</dbReference>
<dbReference type="Proteomes" id="UP000886758">
    <property type="component" value="Unassembled WGS sequence"/>
</dbReference>
<sequence length="207" mass="23563">MNKTTSHTIIKTLRSMIPNPVCELDYQNVFELLCAVILSAQTTDKRVNTVTKELFAKFPDCDALENAPYETVLEIIRPVGLAPSKARNLIRMAKQLKEEFSGIVPKTREELERLPGVGRKTASVVLAVGYQIPAMPVDTHLHRVAIRLGYAPAVADVKQVEEQLCRYIPKEDWIEAHHLLLLFGRYHCKAIHPQCEDCRLKLYCRKK</sequence>
<dbReference type="PANTHER" id="PTHR10359">
    <property type="entry name" value="A/G-SPECIFIC ADENINE GLYCOSYLASE/ENDONUCLEASE III"/>
    <property type="match status" value="1"/>
</dbReference>
<dbReference type="GO" id="GO:0046872">
    <property type="term" value="F:metal ion binding"/>
    <property type="evidence" value="ECO:0007669"/>
    <property type="project" value="UniProtKB-KW"/>
</dbReference>
<feature type="binding site" evidence="12">
    <location>
        <position position="198"/>
    </location>
    <ligand>
        <name>[4Fe-4S] cluster</name>
        <dbReference type="ChEBI" id="CHEBI:49883"/>
    </ligand>
</feature>
<evidence type="ECO:0000256" key="7">
    <source>
        <dbReference type="ARBA" id="ARBA00023014"/>
    </source>
</evidence>
<evidence type="ECO:0000256" key="1">
    <source>
        <dbReference type="ARBA" id="ARBA00008343"/>
    </source>
</evidence>
<evidence type="ECO:0000256" key="6">
    <source>
        <dbReference type="ARBA" id="ARBA00023004"/>
    </source>
</evidence>
<dbReference type="CDD" id="cd00056">
    <property type="entry name" value="ENDO3c"/>
    <property type="match status" value="1"/>
</dbReference>
<evidence type="ECO:0000256" key="9">
    <source>
        <dbReference type="ARBA" id="ARBA00023204"/>
    </source>
</evidence>
<keyword evidence="8 12" id="KW-0238">DNA-binding</keyword>
<evidence type="ECO:0000256" key="8">
    <source>
        <dbReference type="ARBA" id="ARBA00023125"/>
    </source>
</evidence>
<keyword evidence="3 12" id="KW-0479">Metal-binding</keyword>